<keyword evidence="12" id="KW-1185">Reference proteome</keyword>
<protein>
    <submittedName>
        <fullName evidence="11">CCA-adding enzyme</fullName>
        <ecNumber evidence="11">2.7.7.72</ecNumber>
    </submittedName>
</protein>
<comment type="cofactor">
    <cofactor evidence="1">
        <name>Mg(2+)</name>
        <dbReference type="ChEBI" id="CHEBI:18420"/>
    </cofactor>
</comment>
<evidence type="ECO:0000256" key="4">
    <source>
        <dbReference type="ARBA" id="ARBA00022695"/>
    </source>
</evidence>
<dbReference type="Gene3D" id="3.30.460.10">
    <property type="entry name" value="Beta Polymerase, domain 2"/>
    <property type="match status" value="1"/>
</dbReference>
<dbReference type="InterPro" id="IPR043519">
    <property type="entry name" value="NT_sf"/>
</dbReference>
<dbReference type="EC" id="2.7.7.72" evidence="11"/>
<dbReference type="Pfam" id="PF01743">
    <property type="entry name" value="PolyA_pol"/>
    <property type="match status" value="1"/>
</dbReference>
<dbReference type="PANTHER" id="PTHR46173">
    <property type="entry name" value="CCA TRNA NUCLEOTIDYLTRANSFERASE 1, MITOCHONDRIAL"/>
    <property type="match status" value="1"/>
</dbReference>
<sequence>MGDANEQMIPASTRWLQDEDAQRVCRVVQDGGHRIYFVGGCVRDALLGLRDSDVDLSTDASPETVMTLAKAAGVKAVPTGIDHGTVTLVSGGKPFEITTFRRDVETDGRRAVVAFSTDITEDARRRDFTMNALYATPDGQVLDPLGGLPDLRAKRLRFIEDAGQRIREDYLRTLRYFRFMAWYGDPEAGPEPDALDAISSNLDGLKTLSAERVGQEFKKLLRAPDPAPALALMRQTGVLPVLLPGSDDRWISMLVHFEQALELAPDWLVRLAALGGEGLAGRLRLSRVEAKRLALFQEQGFAGPPLPELAYRHGVEVARGAALLRACLAEKSPESAVLETIDRAASARFPVTAKDLMPKLKGPELGCEIARLEQIWIASDFSLSRTELLSGAS</sequence>
<keyword evidence="4 11" id="KW-0548">Nucleotidyltransferase</keyword>
<evidence type="ECO:0000256" key="2">
    <source>
        <dbReference type="ARBA" id="ARBA00022679"/>
    </source>
</evidence>
<dbReference type="InterPro" id="IPR032828">
    <property type="entry name" value="PolyA_RNA-bd"/>
</dbReference>
<feature type="domain" description="Poly A polymerase head" evidence="9">
    <location>
        <begin position="35"/>
        <end position="157"/>
    </location>
</feature>
<dbReference type="Pfam" id="PF12627">
    <property type="entry name" value="PolyA_pol_RNAbd"/>
    <property type="match status" value="1"/>
</dbReference>
<reference evidence="12" key="1">
    <citation type="journal article" date="2022" name="Microorganisms">
        <title>Beyond the ABCs#Discovery of Three New Plasmid Types in Rhodobacterales (RepQ, RepY, RepW).</title>
        <authorList>
            <person name="Freese H.M."/>
            <person name="Ringel V."/>
            <person name="Overmann J."/>
            <person name="Petersen J."/>
        </authorList>
    </citation>
    <scope>NUCLEOTIDE SEQUENCE [LARGE SCALE GENOMIC DNA]</scope>
    <source>
        <strain evidence="12">DSM 109990</strain>
    </source>
</reference>
<keyword evidence="2 8" id="KW-0808">Transferase</keyword>
<dbReference type="SUPFAM" id="SSF81891">
    <property type="entry name" value="Poly A polymerase C-terminal region-like"/>
    <property type="match status" value="1"/>
</dbReference>
<name>A0ABY3ZFM3_9RHOB</name>
<keyword evidence="3" id="KW-0819">tRNA processing</keyword>
<evidence type="ECO:0000256" key="1">
    <source>
        <dbReference type="ARBA" id="ARBA00001946"/>
    </source>
</evidence>
<comment type="similarity">
    <text evidence="8">Belongs to the tRNA nucleotidyltransferase/poly(A) polymerase family.</text>
</comment>
<evidence type="ECO:0000256" key="5">
    <source>
        <dbReference type="ARBA" id="ARBA00022723"/>
    </source>
</evidence>
<proteinExistence type="inferred from homology"/>
<keyword evidence="6" id="KW-0547">Nucleotide-binding</keyword>
<evidence type="ECO:0000259" key="10">
    <source>
        <dbReference type="Pfam" id="PF12627"/>
    </source>
</evidence>
<evidence type="ECO:0000256" key="7">
    <source>
        <dbReference type="ARBA" id="ARBA00022842"/>
    </source>
</evidence>
<dbReference type="InterPro" id="IPR002646">
    <property type="entry name" value="PolA_pol_head_dom"/>
</dbReference>
<keyword evidence="8" id="KW-0694">RNA-binding</keyword>
<evidence type="ECO:0000256" key="6">
    <source>
        <dbReference type="ARBA" id="ARBA00022741"/>
    </source>
</evidence>
<dbReference type="InterPro" id="IPR050264">
    <property type="entry name" value="Bact_CCA-adding_enz_type3_sf"/>
</dbReference>
<dbReference type="Gene3D" id="1.10.3090.10">
    <property type="entry name" value="cca-adding enzyme, domain 2"/>
    <property type="match status" value="1"/>
</dbReference>
<evidence type="ECO:0000313" key="11">
    <source>
        <dbReference type="EMBL" id="UOA13278.1"/>
    </source>
</evidence>
<dbReference type="PANTHER" id="PTHR46173:SF1">
    <property type="entry name" value="CCA TRNA NUCLEOTIDYLTRANSFERASE 1, MITOCHONDRIAL"/>
    <property type="match status" value="1"/>
</dbReference>
<gene>
    <name evidence="11" type="primary">cca</name>
    <name evidence="11" type="ORF">DSM109990_00052</name>
</gene>
<dbReference type="SUPFAM" id="SSF81301">
    <property type="entry name" value="Nucleotidyltransferase"/>
    <property type="match status" value="1"/>
</dbReference>
<dbReference type="Proteomes" id="UP000831019">
    <property type="component" value="Chromosome"/>
</dbReference>
<evidence type="ECO:0000256" key="8">
    <source>
        <dbReference type="RuleBase" id="RU003953"/>
    </source>
</evidence>
<dbReference type="CDD" id="cd05398">
    <property type="entry name" value="NT_ClassII-CCAase"/>
    <property type="match status" value="1"/>
</dbReference>
<evidence type="ECO:0000313" key="12">
    <source>
        <dbReference type="Proteomes" id="UP000831019"/>
    </source>
</evidence>
<evidence type="ECO:0000256" key="3">
    <source>
        <dbReference type="ARBA" id="ARBA00022694"/>
    </source>
</evidence>
<keyword evidence="7" id="KW-0460">Magnesium</keyword>
<dbReference type="GO" id="GO:0004810">
    <property type="term" value="F:CCA tRNA nucleotidyltransferase activity"/>
    <property type="evidence" value="ECO:0007669"/>
    <property type="project" value="UniProtKB-EC"/>
</dbReference>
<organism evidence="11 12">
    <name type="scientific">Sulfitobacter dubius</name>
    <dbReference type="NCBI Taxonomy" id="218673"/>
    <lineage>
        <taxon>Bacteria</taxon>
        <taxon>Pseudomonadati</taxon>
        <taxon>Pseudomonadota</taxon>
        <taxon>Alphaproteobacteria</taxon>
        <taxon>Rhodobacterales</taxon>
        <taxon>Roseobacteraceae</taxon>
        <taxon>Sulfitobacter</taxon>
    </lineage>
</organism>
<evidence type="ECO:0000259" key="9">
    <source>
        <dbReference type="Pfam" id="PF01743"/>
    </source>
</evidence>
<keyword evidence="5" id="KW-0479">Metal-binding</keyword>
<accession>A0ABY3ZFM3</accession>
<dbReference type="RefSeq" id="WP_243261815.1">
    <property type="nucleotide sequence ID" value="NZ_CP085144.1"/>
</dbReference>
<feature type="domain" description="tRNA nucleotidyltransferase/poly(A) polymerase RNA and SrmB- binding" evidence="10">
    <location>
        <begin position="191"/>
        <end position="246"/>
    </location>
</feature>
<dbReference type="EMBL" id="CP085144">
    <property type="protein sequence ID" value="UOA13278.1"/>
    <property type="molecule type" value="Genomic_DNA"/>
</dbReference>